<evidence type="ECO:0000256" key="2">
    <source>
        <dbReference type="ARBA" id="ARBA00008782"/>
    </source>
</evidence>
<evidence type="ECO:0000313" key="12">
    <source>
        <dbReference type="Proteomes" id="UP000189580"/>
    </source>
</evidence>
<comment type="similarity">
    <text evidence="2 9">Belongs to the Mediator complex subunit 5 family.</text>
</comment>
<feature type="compositionally biased region" description="Polar residues" evidence="10">
    <location>
        <begin position="983"/>
        <end position="992"/>
    </location>
</feature>
<evidence type="ECO:0000256" key="6">
    <source>
        <dbReference type="ARBA" id="ARBA00023163"/>
    </source>
</evidence>
<dbReference type="InterPro" id="IPR014801">
    <property type="entry name" value="Mediator_Med5_fun"/>
</dbReference>
<evidence type="ECO:0000256" key="9">
    <source>
        <dbReference type="RuleBase" id="RU364142"/>
    </source>
</evidence>
<feature type="region of interest" description="Disordered" evidence="10">
    <location>
        <begin position="972"/>
        <end position="992"/>
    </location>
</feature>
<organism evidence="11 12">
    <name type="scientific">Sugiyamaella lignohabitans</name>
    <dbReference type="NCBI Taxonomy" id="796027"/>
    <lineage>
        <taxon>Eukaryota</taxon>
        <taxon>Fungi</taxon>
        <taxon>Dikarya</taxon>
        <taxon>Ascomycota</taxon>
        <taxon>Saccharomycotina</taxon>
        <taxon>Dipodascomycetes</taxon>
        <taxon>Dipodascales</taxon>
        <taxon>Trichomonascaceae</taxon>
        <taxon>Sugiyamaella</taxon>
    </lineage>
</organism>
<keyword evidence="5 9" id="KW-0010">Activator</keyword>
<accession>A0A167D9E0</accession>
<dbReference type="EMBL" id="CP014501">
    <property type="protein sequence ID" value="ANB12642.1"/>
    <property type="molecule type" value="Genomic_DNA"/>
</dbReference>
<evidence type="ECO:0000256" key="1">
    <source>
        <dbReference type="ARBA" id="ARBA00004123"/>
    </source>
</evidence>
<protein>
    <recommendedName>
        <fullName evidence="3 9">Mediator of RNA polymerase II transcription subunit 5</fullName>
    </recommendedName>
    <alternativeName>
        <fullName evidence="8 9">Mediator complex subunit 5</fullName>
    </alternativeName>
</protein>
<dbReference type="GO" id="GO:0016592">
    <property type="term" value="C:mediator complex"/>
    <property type="evidence" value="ECO:0007669"/>
    <property type="project" value="InterPro"/>
</dbReference>
<feature type="region of interest" description="Disordered" evidence="10">
    <location>
        <begin position="1088"/>
        <end position="1118"/>
    </location>
</feature>
<feature type="compositionally biased region" description="Low complexity" evidence="10">
    <location>
        <begin position="351"/>
        <end position="367"/>
    </location>
</feature>
<dbReference type="PANTHER" id="PTHR35784:SF1">
    <property type="entry name" value="MEDIATOR OF RNA POLYMERASE II TRANSCRIPTION SUBUNIT 5"/>
    <property type="match status" value="1"/>
</dbReference>
<dbReference type="GO" id="GO:0003712">
    <property type="term" value="F:transcription coregulator activity"/>
    <property type="evidence" value="ECO:0007669"/>
    <property type="project" value="InterPro"/>
</dbReference>
<evidence type="ECO:0000256" key="8">
    <source>
        <dbReference type="ARBA" id="ARBA00031256"/>
    </source>
</evidence>
<sequence>MTQSLSSVEKLEKLVKACLLKRWNWPLFVKFCGQLQETCDFESSDDSGRGLFSAAVDTGPLDPLFLEYICALASDPKSLLPLPSLIQYLEKSSLNSRAKSDVLIFIAKSVGSWNNLGLSSIMGQLGSVLAHYMISLSNAPEKQQLLEFKALAYFLVKLAESGHVTSSLLVGQVSSDAGSDKTGFSQFQVSLKRVYGKKLIGKSDPYLEQLVKNSFKSILDDQSNVDGASGTDSLSLALGAATGINGTAVGTGSISGLGGSNTAIKNSRAYRILWLESLMLTVSKIQGATFIRELNIFFGGQNSLSIVSKLITTAFDCLAVALQRKDSPMYVPLWKGFIGKRLPLIIRRLQGNNDKSSSGNGDSGSDSSRGKDKDGSSSANDSTDPYPFESAICRPIAMLDRGTVNLLRVYGGGDVLDEMFSSFPSTTSDIRHEFLKACVDMGLIKPDSLQQTLGADANVVEDNTKPSYGPARSNFLLRKDGITQININDLFNVAFTENPEHVTFENSTILWLVQSFDNIDGYRQQRIARGLLKFVEGWADDSTDNGNQNTASLSRLCQALSLNTDMLDILFLHITPASLIVPLIKFLDHWKEDEDENDFQEVYSHLGSVILFIELVYERYPLNKDDLMTNINGQHAKNGTSPANDNSDDSMAVDVNGKSDDPETQNSFWLSCVLDGVRDAIVVDDMSEDRKVLLGGWISALYDSGGISDDLMRLSSIKELTLLVPSIFQQSIAACAAEIIDQDTLRGGLDYFLQPFLLPTLLAAFRYLSDCLWLSSSASQDLSHVLFVLVFLVSPSGLSPEATNIHKIILTIISSELKASLIDLKNRTSKEHNTIDQLLIALEPHVTSTGKFAPTIPSTNSLVTTIKDTINILVGWIQALDQGHISGAPGFVLGCFSISVDILGSRKLLDLFLDELDFAEAQGSFEYAMDVISGIVMIMDTLGEHDRRRKSDQIDSSLLELVESISDECVTQQRVQKRRDRTNATNGSSSAVNGTLTSTTAAATNTDLLIGSFQKLKKRISCIQAFRAQQEKSQPALTGNDDIDNEDDIADGLAVDALLESAVNLDGINNGTTSIGNGIANIQSGATSGGDVQPLTATDGANNDGASNDAIDPNGDLDTGALDDMNLMADLDMGMGMGMGEDELALGGGLDMSGFDPDEQLMLMDLT</sequence>
<dbReference type="Proteomes" id="UP000189580">
    <property type="component" value="Chromosome a"/>
</dbReference>
<comment type="subunit">
    <text evidence="9">Component of the Mediator complex.</text>
</comment>
<dbReference type="RefSeq" id="XP_018735119.1">
    <property type="nucleotide sequence ID" value="XM_018882874.1"/>
</dbReference>
<keyword evidence="12" id="KW-1185">Reference proteome</keyword>
<name>A0A167D9E0_9ASCO</name>
<keyword evidence="6 9" id="KW-0804">Transcription</keyword>
<feature type="region of interest" description="Disordered" evidence="10">
    <location>
        <begin position="351"/>
        <end position="386"/>
    </location>
</feature>
<evidence type="ECO:0000256" key="4">
    <source>
        <dbReference type="ARBA" id="ARBA00023015"/>
    </source>
</evidence>
<comment type="function">
    <text evidence="9">Component of the Mediator complex, a coactivator involved in the regulated transcription of nearly all RNA polymerase II-dependent genes. Mediator functions as a bridge to convey information from gene-specific regulatory proteins to the basal RNA polymerase II transcription machinery. Mediator is recruited to promoters by direct interactions with regulatory proteins and serves as a scaffold for the assembly of a functional preinitiation complex with RNA polymerase II and the general transcription factors.</text>
</comment>
<dbReference type="OrthoDB" id="5322661at2759"/>
<evidence type="ECO:0000256" key="5">
    <source>
        <dbReference type="ARBA" id="ARBA00023159"/>
    </source>
</evidence>
<proteinExistence type="inferred from homology"/>
<keyword evidence="4 9" id="KW-0805">Transcription regulation</keyword>
<dbReference type="KEGG" id="slb:AWJ20_902"/>
<evidence type="ECO:0000256" key="7">
    <source>
        <dbReference type="ARBA" id="ARBA00023242"/>
    </source>
</evidence>
<dbReference type="AlphaFoldDB" id="A0A167D9E0"/>
<dbReference type="GO" id="GO:0006357">
    <property type="term" value="P:regulation of transcription by RNA polymerase II"/>
    <property type="evidence" value="ECO:0007669"/>
    <property type="project" value="InterPro"/>
</dbReference>
<evidence type="ECO:0000256" key="3">
    <source>
        <dbReference type="ARBA" id="ARBA00020628"/>
    </source>
</evidence>
<evidence type="ECO:0000256" key="10">
    <source>
        <dbReference type="SAM" id="MobiDB-lite"/>
    </source>
</evidence>
<evidence type="ECO:0000313" key="11">
    <source>
        <dbReference type="EMBL" id="ANB12642.1"/>
    </source>
</evidence>
<feature type="compositionally biased region" description="Polar residues" evidence="10">
    <location>
        <begin position="633"/>
        <end position="645"/>
    </location>
</feature>
<dbReference type="GeneID" id="30037986"/>
<reference evidence="11 12" key="1">
    <citation type="submission" date="2016-02" db="EMBL/GenBank/DDBJ databases">
        <title>Complete genome sequence and transcriptome regulation of the pentose utilising yeast Sugiyamaella lignohabitans.</title>
        <authorList>
            <person name="Bellasio M."/>
            <person name="Peymann A."/>
            <person name="Valli M."/>
            <person name="Sipitzky M."/>
            <person name="Graf A."/>
            <person name="Sauer M."/>
            <person name="Marx H."/>
            <person name="Mattanovich D."/>
        </authorList>
    </citation>
    <scope>NUCLEOTIDE SEQUENCE [LARGE SCALE GENOMIC DNA]</scope>
    <source>
        <strain evidence="11 12">CBS 10342</strain>
    </source>
</reference>
<dbReference type="PANTHER" id="PTHR35784">
    <property type="entry name" value="MEDIATOR OF RNA POLYMERASE II TRANSCRIPTION SUBUNIT 5"/>
    <property type="match status" value="1"/>
</dbReference>
<comment type="subcellular location">
    <subcellularLocation>
        <location evidence="1 9">Nucleus</location>
    </subcellularLocation>
</comment>
<keyword evidence="7 9" id="KW-0539">Nucleus</keyword>
<gene>
    <name evidence="11" type="primary">NUT1</name>
    <name evidence="9" type="synonym">MED5</name>
    <name evidence="11" type="ORF">AWJ20_902</name>
</gene>
<feature type="region of interest" description="Disordered" evidence="10">
    <location>
        <begin position="633"/>
        <end position="662"/>
    </location>
</feature>
<feature type="compositionally biased region" description="Polar residues" evidence="10">
    <location>
        <begin position="1095"/>
        <end position="1106"/>
    </location>
</feature>
<dbReference type="Pfam" id="PF08689">
    <property type="entry name" value="Med5"/>
    <property type="match status" value="2"/>
</dbReference>